<evidence type="ECO:0000313" key="1">
    <source>
        <dbReference type="EMBL" id="KAI8569846.1"/>
    </source>
</evidence>
<dbReference type="Proteomes" id="UP001062846">
    <property type="component" value="Chromosome 2"/>
</dbReference>
<keyword evidence="2" id="KW-1185">Reference proteome</keyword>
<proteinExistence type="predicted"/>
<evidence type="ECO:0000313" key="2">
    <source>
        <dbReference type="Proteomes" id="UP001062846"/>
    </source>
</evidence>
<reference evidence="1" key="1">
    <citation type="submission" date="2022-02" db="EMBL/GenBank/DDBJ databases">
        <title>Plant Genome Project.</title>
        <authorList>
            <person name="Zhang R.-G."/>
        </authorList>
    </citation>
    <scope>NUCLEOTIDE SEQUENCE</scope>
    <source>
        <strain evidence="1">AT1</strain>
    </source>
</reference>
<gene>
    <name evidence="1" type="ORF">RHMOL_Rhmol02G0308700</name>
</gene>
<accession>A0ACC0PW82</accession>
<comment type="caution">
    <text evidence="1">The sequence shown here is derived from an EMBL/GenBank/DDBJ whole genome shotgun (WGS) entry which is preliminary data.</text>
</comment>
<dbReference type="EMBL" id="CM046389">
    <property type="protein sequence ID" value="KAI8569846.1"/>
    <property type="molecule type" value="Genomic_DNA"/>
</dbReference>
<organism evidence="1 2">
    <name type="scientific">Rhododendron molle</name>
    <name type="common">Chinese azalea</name>
    <name type="synonym">Azalea mollis</name>
    <dbReference type="NCBI Taxonomy" id="49168"/>
    <lineage>
        <taxon>Eukaryota</taxon>
        <taxon>Viridiplantae</taxon>
        <taxon>Streptophyta</taxon>
        <taxon>Embryophyta</taxon>
        <taxon>Tracheophyta</taxon>
        <taxon>Spermatophyta</taxon>
        <taxon>Magnoliopsida</taxon>
        <taxon>eudicotyledons</taxon>
        <taxon>Gunneridae</taxon>
        <taxon>Pentapetalae</taxon>
        <taxon>asterids</taxon>
        <taxon>Ericales</taxon>
        <taxon>Ericaceae</taxon>
        <taxon>Ericoideae</taxon>
        <taxon>Rhodoreae</taxon>
        <taxon>Rhododendron</taxon>
    </lineage>
</organism>
<protein>
    <submittedName>
        <fullName evidence="1">Uncharacterized protein</fullName>
    </submittedName>
</protein>
<sequence length="233" mass="27280">MKKSWTLLFIISNLTLRHWDTLEPLCYTKDGEALMKVSMDRDGHGIRAYSLDDILQREIPIQPNHYYVNAIRYEESLVTPTGYDWEQEEQRMEATFTDFWYRDRLEPLSYTKDGEALMKVSTDRDGHGTRTYNLDDNLQSEIPIQPNHYYVNAMRYEASLVTPIGYNWEAEELRGEAAYTNTKKEEMVPGSPSIPEREISSSKTQKMMISQIQMKYNLTNCSKEYNIEGKVVE</sequence>
<name>A0ACC0PW82_RHOML</name>